<gene>
    <name evidence="4" type="ORF">DYI23_13695</name>
</gene>
<evidence type="ECO:0000256" key="1">
    <source>
        <dbReference type="ARBA" id="ARBA00022946"/>
    </source>
</evidence>
<dbReference type="EMBL" id="QTKU01000003">
    <property type="protein sequence ID" value="MBS8261272.1"/>
    <property type="molecule type" value="Genomic_DNA"/>
</dbReference>
<comment type="caution">
    <text evidence="4">The sequence shown here is derived from an EMBL/GenBank/DDBJ whole genome shotgun (WGS) entry which is preliminary data.</text>
</comment>
<dbReference type="InterPro" id="IPR057460">
    <property type="entry name" value="CAF17_C"/>
</dbReference>
<dbReference type="InterPro" id="IPR045179">
    <property type="entry name" value="YgfZ/GcvT"/>
</dbReference>
<dbReference type="Pfam" id="PF25455">
    <property type="entry name" value="Beta-barrel_CAF17_C"/>
    <property type="match status" value="1"/>
</dbReference>
<dbReference type="GO" id="GO:0016226">
    <property type="term" value="P:iron-sulfur cluster assembly"/>
    <property type="evidence" value="ECO:0007669"/>
    <property type="project" value="TreeGrafter"/>
</dbReference>
<dbReference type="Proteomes" id="UP000705379">
    <property type="component" value="Unassembled WGS sequence"/>
</dbReference>
<dbReference type="PIRSF" id="PIRSF006487">
    <property type="entry name" value="GcvT"/>
    <property type="match status" value="1"/>
</dbReference>
<reference evidence="4" key="2">
    <citation type="journal article" date="2021" name="Microorganisms">
        <title>Bacterial Dimethylsulfoniopropionate Biosynthesis in the East China Sea.</title>
        <authorList>
            <person name="Liu J."/>
            <person name="Zhang Y."/>
            <person name="Liu J."/>
            <person name="Zhong H."/>
            <person name="Williams B.T."/>
            <person name="Zheng Y."/>
            <person name="Curson A.R.J."/>
            <person name="Sun C."/>
            <person name="Sun H."/>
            <person name="Song D."/>
            <person name="Wagner Mackenzie B."/>
            <person name="Bermejo Martinez A."/>
            <person name="Todd J.D."/>
            <person name="Zhang X.H."/>
        </authorList>
    </citation>
    <scope>NUCLEOTIDE SEQUENCE</scope>
    <source>
        <strain evidence="4">AESS21</strain>
    </source>
</reference>
<sequence length="299" mass="31810">MSQLHFVLLESRGLIRIGGEDATHFLQNLVTCDIEKLDADHAGFGALLTPQGKILFDFFVLRTDDGYLLDTPRETVADFAKRLTFYRLRAKVEIEALGPDVGVIASWGGASPSPLPGHHASDPRLGELGERHLGNLEDIRAALLAAGGHQGTPEAYASHRIALGVPESLSDYGYSELFPHDADMDQLNGVSFSKGCYVGQEVVSRVQHRATARKRMIAVSADTVLPEVGTEILADGKAIGTLGSSAQANGAHVGIALVRLDKAQAARDKGAAFQCGDVAVALDLPSWAGFTWPADTSDA</sequence>
<reference evidence="4" key="1">
    <citation type="submission" date="2018-08" db="EMBL/GenBank/DDBJ databases">
        <authorList>
            <person name="Jin W."/>
            <person name="Wang H."/>
            <person name="Yang Y."/>
            <person name="Li M."/>
            <person name="Liu J."/>
        </authorList>
    </citation>
    <scope>NUCLEOTIDE SEQUENCE</scope>
    <source>
        <strain evidence="4">AESS21</strain>
    </source>
</reference>
<feature type="domain" description="CAF17 C-terminal" evidence="3">
    <location>
        <begin position="213"/>
        <end position="289"/>
    </location>
</feature>
<dbReference type="InterPro" id="IPR027266">
    <property type="entry name" value="TrmE/GcvT-like"/>
</dbReference>
<dbReference type="PANTHER" id="PTHR22602:SF0">
    <property type="entry name" value="TRANSFERASE CAF17, MITOCHONDRIAL-RELATED"/>
    <property type="match status" value="1"/>
</dbReference>
<dbReference type="AlphaFoldDB" id="A0A944CEV3"/>
<dbReference type="NCBIfam" id="TIGR03317">
    <property type="entry name" value="ygfZ_signature"/>
    <property type="match status" value="1"/>
</dbReference>
<evidence type="ECO:0000256" key="2">
    <source>
        <dbReference type="PIRSR" id="PIRSR006487-1"/>
    </source>
</evidence>
<dbReference type="Gene3D" id="3.30.1360.120">
    <property type="entry name" value="Probable tRNA modification gtpase trme, domain 1"/>
    <property type="match status" value="2"/>
</dbReference>
<evidence type="ECO:0000313" key="4">
    <source>
        <dbReference type="EMBL" id="MBS8261272.1"/>
    </source>
</evidence>
<organism evidence="4 5">
    <name type="scientific">Roseibium polysiphoniae</name>
    <dbReference type="NCBI Taxonomy" id="2571221"/>
    <lineage>
        <taxon>Bacteria</taxon>
        <taxon>Pseudomonadati</taxon>
        <taxon>Pseudomonadota</taxon>
        <taxon>Alphaproteobacteria</taxon>
        <taxon>Hyphomicrobiales</taxon>
        <taxon>Stappiaceae</taxon>
        <taxon>Roseibium</taxon>
    </lineage>
</organism>
<dbReference type="SUPFAM" id="SSF103025">
    <property type="entry name" value="Folate-binding domain"/>
    <property type="match status" value="1"/>
</dbReference>
<dbReference type="PANTHER" id="PTHR22602">
    <property type="entry name" value="TRANSFERASE CAF17, MITOCHONDRIAL-RELATED"/>
    <property type="match status" value="1"/>
</dbReference>
<dbReference type="InterPro" id="IPR017703">
    <property type="entry name" value="YgfZ/GCV_T_CS"/>
</dbReference>
<accession>A0A944CEV3</accession>
<name>A0A944CEV3_9HYPH</name>
<feature type="binding site" evidence="2">
    <location>
        <position position="154"/>
    </location>
    <ligand>
        <name>substrate</name>
    </ligand>
</feature>
<evidence type="ECO:0000313" key="5">
    <source>
        <dbReference type="Proteomes" id="UP000705379"/>
    </source>
</evidence>
<evidence type="ECO:0000259" key="3">
    <source>
        <dbReference type="Pfam" id="PF25455"/>
    </source>
</evidence>
<protein>
    <submittedName>
        <fullName evidence="4">Folate-binding protein</fullName>
    </submittedName>
</protein>
<proteinExistence type="predicted"/>
<dbReference type="RefSeq" id="WP_213216690.1">
    <property type="nucleotide sequence ID" value="NZ_QTKU01000003.1"/>
</dbReference>
<keyword evidence="1" id="KW-0809">Transit peptide</keyword>